<evidence type="ECO:0000256" key="2">
    <source>
        <dbReference type="ARBA" id="ARBA00022692"/>
    </source>
</evidence>
<dbReference type="GO" id="GO:0005793">
    <property type="term" value="C:endoplasmic reticulum-Golgi intermediate compartment"/>
    <property type="evidence" value="ECO:0007669"/>
    <property type="project" value="TreeGrafter"/>
</dbReference>
<dbReference type="GO" id="GO:0030134">
    <property type="term" value="C:COPII-coated ER to Golgi transport vesicle"/>
    <property type="evidence" value="ECO:0007669"/>
    <property type="project" value="TreeGrafter"/>
</dbReference>
<evidence type="ECO:0000256" key="5">
    <source>
        <dbReference type="ARBA" id="ARBA00023136"/>
    </source>
</evidence>
<protein>
    <recommendedName>
        <fullName evidence="7">L-type lectin-like domain-containing protein</fullName>
    </recommendedName>
</protein>
<dbReference type="HOGENOM" id="CLU_1951238_0_0_1"/>
<dbReference type="SUPFAM" id="SSF49899">
    <property type="entry name" value="Concanavalin A-like lectins/glucanases"/>
    <property type="match status" value="1"/>
</dbReference>
<accession>T1H0B7</accession>
<reference evidence="8" key="2">
    <citation type="submission" date="2015-06" db="UniProtKB">
        <authorList>
            <consortium name="EnsemblMetazoa"/>
        </authorList>
    </citation>
    <scope>IDENTIFICATION</scope>
</reference>
<reference evidence="9" key="1">
    <citation type="submission" date="2013-02" db="EMBL/GenBank/DDBJ databases">
        <authorList>
            <person name="Hughes D."/>
        </authorList>
    </citation>
    <scope>NUCLEOTIDE SEQUENCE</scope>
    <source>
        <strain>Durham</strain>
        <strain evidence="9">NC isolate 2 -- Noor lab</strain>
    </source>
</reference>
<dbReference type="GO" id="GO:0005537">
    <property type="term" value="F:D-mannose binding"/>
    <property type="evidence" value="ECO:0007669"/>
    <property type="project" value="TreeGrafter"/>
</dbReference>
<dbReference type="Pfam" id="PF03388">
    <property type="entry name" value="Lectin_leg-like"/>
    <property type="match status" value="1"/>
</dbReference>
<comment type="subcellular location">
    <subcellularLocation>
        <location evidence="1">Membrane</location>
        <topology evidence="1">Single-pass type I membrane protein</topology>
    </subcellularLocation>
</comment>
<evidence type="ECO:0000256" key="6">
    <source>
        <dbReference type="SAM" id="SignalP"/>
    </source>
</evidence>
<dbReference type="InterPro" id="IPR005052">
    <property type="entry name" value="Lectin_leg"/>
</dbReference>
<dbReference type="EMBL" id="CAQQ02159215">
    <property type="status" value="NOT_ANNOTATED_CDS"/>
    <property type="molecule type" value="Genomic_DNA"/>
</dbReference>
<evidence type="ECO:0000313" key="9">
    <source>
        <dbReference type="Proteomes" id="UP000015102"/>
    </source>
</evidence>
<dbReference type="GO" id="GO:0005789">
    <property type="term" value="C:endoplasmic reticulum membrane"/>
    <property type="evidence" value="ECO:0007669"/>
    <property type="project" value="TreeGrafter"/>
</dbReference>
<keyword evidence="5" id="KW-0472">Membrane</keyword>
<dbReference type="AlphaFoldDB" id="T1H0B7"/>
<dbReference type="STRING" id="36166.T1H0B7"/>
<dbReference type="OMA" id="WNTSPIM"/>
<feature type="chain" id="PRO_5004577281" description="L-type lectin-like domain-containing protein" evidence="6">
    <location>
        <begin position="22"/>
        <end position="129"/>
    </location>
</feature>
<dbReference type="GO" id="GO:0000139">
    <property type="term" value="C:Golgi membrane"/>
    <property type="evidence" value="ECO:0007669"/>
    <property type="project" value="TreeGrafter"/>
</dbReference>
<dbReference type="PANTHER" id="PTHR12223">
    <property type="entry name" value="VESICULAR MANNOSE-BINDING LECTIN"/>
    <property type="match status" value="1"/>
</dbReference>
<keyword evidence="3 6" id="KW-0732">Signal</keyword>
<organism evidence="8 9">
    <name type="scientific">Megaselia scalaris</name>
    <name type="common">Humpbacked fly</name>
    <name type="synonym">Phora scalaris</name>
    <dbReference type="NCBI Taxonomy" id="36166"/>
    <lineage>
        <taxon>Eukaryota</taxon>
        <taxon>Metazoa</taxon>
        <taxon>Ecdysozoa</taxon>
        <taxon>Arthropoda</taxon>
        <taxon>Hexapoda</taxon>
        <taxon>Insecta</taxon>
        <taxon>Pterygota</taxon>
        <taxon>Neoptera</taxon>
        <taxon>Endopterygota</taxon>
        <taxon>Diptera</taxon>
        <taxon>Brachycera</taxon>
        <taxon>Muscomorpha</taxon>
        <taxon>Platypezoidea</taxon>
        <taxon>Phoridae</taxon>
        <taxon>Megaseliini</taxon>
        <taxon>Megaselia</taxon>
    </lineage>
</organism>
<feature type="domain" description="L-type lectin-like" evidence="7">
    <location>
        <begin position="22"/>
        <end position="129"/>
    </location>
</feature>
<evidence type="ECO:0000313" key="8">
    <source>
        <dbReference type="EnsemblMetazoa" id="MESCA009592-PA"/>
    </source>
</evidence>
<evidence type="ECO:0000256" key="3">
    <source>
        <dbReference type="ARBA" id="ARBA00022729"/>
    </source>
</evidence>
<dbReference type="PANTHER" id="PTHR12223:SF45">
    <property type="entry name" value="RE50040P"/>
    <property type="match status" value="1"/>
</dbReference>
<sequence length="129" mass="14638">MSNLIYSILFLTLSTVSSIVAELDAGQSYVSRDHSLTRPYPNVGKLWDFSGHTMITNNYVRLTPDLQSKSGAIWNTSPIMTKNWELQVTFKVHGKGTELFGDGFALWYAQERMMDGPVFGSKDYFSVQW</sequence>
<keyword evidence="9" id="KW-1185">Reference proteome</keyword>
<dbReference type="EnsemblMetazoa" id="MESCA009592-RA">
    <property type="protein sequence ID" value="MESCA009592-PA"/>
    <property type="gene ID" value="MESCA009592"/>
</dbReference>
<dbReference type="GO" id="GO:0006888">
    <property type="term" value="P:endoplasmic reticulum to Golgi vesicle-mediated transport"/>
    <property type="evidence" value="ECO:0007669"/>
    <property type="project" value="TreeGrafter"/>
</dbReference>
<evidence type="ECO:0000256" key="4">
    <source>
        <dbReference type="ARBA" id="ARBA00022989"/>
    </source>
</evidence>
<keyword evidence="2" id="KW-0812">Transmembrane</keyword>
<dbReference type="PROSITE" id="PS51328">
    <property type="entry name" value="L_LECTIN_LIKE"/>
    <property type="match status" value="1"/>
</dbReference>
<dbReference type="InterPro" id="IPR051136">
    <property type="entry name" value="Intracellular_Lectin-GPT"/>
</dbReference>
<keyword evidence="4" id="KW-1133">Transmembrane helix</keyword>
<proteinExistence type="predicted"/>
<name>T1H0B7_MEGSC</name>
<dbReference type="Gene3D" id="2.60.120.200">
    <property type="match status" value="1"/>
</dbReference>
<dbReference type="InterPro" id="IPR013320">
    <property type="entry name" value="ConA-like_dom_sf"/>
</dbReference>
<dbReference type="Proteomes" id="UP000015102">
    <property type="component" value="Unassembled WGS sequence"/>
</dbReference>
<feature type="signal peptide" evidence="6">
    <location>
        <begin position="1"/>
        <end position="21"/>
    </location>
</feature>
<evidence type="ECO:0000256" key="1">
    <source>
        <dbReference type="ARBA" id="ARBA00004479"/>
    </source>
</evidence>
<evidence type="ECO:0000259" key="7">
    <source>
        <dbReference type="PROSITE" id="PS51328"/>
    </source>
</evidence>